<dbReference type="GO" id="GO:0008033">
    <property type="term" value="P:tRNA processing"/>
    <property type="evidence" value="ECO:0007669"/>
    <property type="project" value="UniProtKB-KW"/>
</dbReference>
<feature type="compositionally biased region" description="Basic and acidic residues" evidence="9">
    <location>
        <begin position="393"/>
        <end position="412"/>
    </location>
</feature>
<evidence type="ECO:0000313" key="11">
    <source>
        <dbReference type="EMBL" id="KIW17223.1"/>
    </source>
</evidence>
<dbReference type="EMBL" id="KN847494">
    <property type="protein sequence ID" value="KIW17223.1"/>
    <property type="molecule type" value="Genomic_DNA"/>
</dbReference>
<name>A0A0D2BE22_9EURO</name>
<dbReference type="GeneID" id="27331497"/>
<accession>A0A0D2BE22</accession>
<organism evidence="11 12">
    <name type="scientific">Exophiala spinifera</name>
    <dbReference type="NCBI Taxonomy" id="91928"/>
    <lineage>
        <taxon>Eukaryota</taxon>
        <taxon>Fungi</taxon>
        <taxon>Dikarya</taxon>
        <taxon>Ascomycota</taxon>
        <taxon>Pezizomycotina</taxon>
        <taxon>Eurotiomycetes</taxon>
        <taxon>Chaetothyriomycetidae</taxon>
        <taxon>Chaetothyriales</taxon>
        <taxon>Herpotrichiellaceae</taxon>
        <taxon>Exophiala</taxon>
    </lineage>
</organism>
<dbReference type="GO" id="GO:0032259">
    <property type="term" value="P:methylation"/>
    <property type="evidence" value="ECO:0007669"/>
    <property type="project" value="UniProtKB-KW"/>
</dbReference>
<comment type="catalytic activity">
    <reaction evidence="8">
        <text>4-demethyl-7-[(3S)-3-amino-3-carboxypropyl]wyosine(37) in tRNA(Phe) + S-adenosyl-L-methionine = 7-[(3S)-3-amino-3-carboxypropyl]wyosine(37) in tRNA(Phe) + S-adenosyl-L-homocysteine + H(+)</text>
        <dbReference type="Rhea" id="RHEA:36635"/>
        <dbReference type="Rhea" id="RHEA-COMP:10378"/>
        <dbReference type="Rhea" id="RHEA-COMP:10379"/>
        <dbReference type="ChEBI" id="CHEBI:15378"/>
        <dbReference type="ChEBI" id="CHEBI:57856"/>
        <dbReference type="ChEBI" id="CHEBI:59789"/>
        <dbReference type="ChEBI" id="CHEBI:73543"/>
        <dbReference type="ChEBI" id="CHEBI:73550"/>
        <dbReference type="EC" id="2.1.1.282"/>
    </reaction>
</comment>
<proteinExistence type="inferred from homology"/>
<protein>
    <recommendedName>
        <fullName evidence="2">tRNA(Phe) 7-[(3-amino-3-carboxypropyl)-4-demethylwyosine(37)-N(4)]-methyltransferase</fullName>
        <ecNumber evidence="2">2.1.1.282</ecNumber>
    </recommendedName>
    <alternativeName>
        <fullName evidence="7">tRNA(Phe) 7-((3-amino-3-carboxypropyl)-4-demethylwyosine(37)-N(4))-methyltransferase</fullName>
    </alternativeName>
</protein>
<dbReference type="GO" id="GO:0008168">
    <property type="term" value="F:methyltransferase activity"/>
    <property type="evidence" value="ECO:0007669"/>
    <property type="project" value="UniProtKB-KW"/>
</dbReference>
<dbReference type="InterPro" id="IPR003827">
    <property type="entry name" value="tRNA_yW-synthesising"/>
</dbReference>
<dbReference type="OrthoDB" id="263283at2759"/>
<dbReference type="PANTHER" id="PTHR48418:SF1">
    <property type="entry name" value="TRNA WYBUTOSINE-SYNTHESIZING PROTEIN 3"/>
    <property type="match status" value="1"/>
</dbReference>
<dbReference type="HOGENOM" id="CLU_047426_0_1_1"/>
<evidence type="ECO:0000256" key="9">
    <source>
        <dbReference type="SAM" id="MobiDB-lite"/>
    </source>
</evidence>
<reference evidence="11 12" key="1">
    <citation type="submission" date="2015-01" db="EMBL/GenBank/DDBJ databases">
        <title>The Genome Sequence of Exophiala spinifera CBS89968.</title>
        <authorList>
            <consortium name="The Broad Institute Genomics Platform"/>
            <person name="Cuomo C."/>
            <person name="de Hoog S."/>
            <person name="Gorbushina A."/>
            <person name="Stielow B."/>
            <person name="Teixiera M."/>
            <person name="Abouelleil A."/>
            <person name="Chapman S.B."/>
            <person name="Priest M."/>
            <person name="Young S.K."/>
            <person name="Wortman J."/>
            <person name="Nusbaum C."/>
            <person name="Birren B."/>
        </authorList>
    </citation>
    <scope>NUCLEOTIDE SEQUENCE [LARGE SCALE GENOMIC DNA]</scope>
    <source>
        <strain evidence="11 12">CBS 89968</strain>
    </source>
</reference>
<evidence type="ECO:0000256" key="4">
    <source>
        <dbReference type="ARBA" id="ARBA00022679"/>
    </source>
</evidence>
<dbReference type="SUPFAM" id="SSF111278">
    <property type="entry name" value="SSo0622-like"/>
    <property type="match status" value="1"/>
</dbReference>
<feature type="compositionally biased region" description="Basic and acidic residues" evidence="9">
    <location>
        <begin position="419"/>
        <end position="428"/>
    </location>
</feature>
<evidence type="ECO:0000256" key="7">
    <source>
        <dbReference type="ARBA" id="ARBA00030554"/>
    </source>
</evidence>
<feature type="region of interest" description="Disordered" evidence="9">
    <location>
        <begin position="374"/>
        <end position="434"/>
    </location>
</feature>
<dbReference type="AlphaFoldDB" id="A0A0D2BE22"/>
<dbReference type="Gene3D" id="3.30.1960.10">
    <property type="entry name" value="tRNA wybutosine-synthesizing-like"/>
    <property type="match status" value="1"/>
</dbReference>
<feature type="compositionally biased region" description="Basic and acidic residues" evidence="9">
    <location>
        <begin position="149"/>
        <end position="160"/>
    </location>
</feature>
<dbReference type="EC" id="2.1.1.282" evidence="2"/>
<keyword evidence="12" id="KW-1185">Reference proteome</keyword>
<keyword evidence="5" id="KW-0949">S-adenosyl-L-methionine</keyword>
<evidence type="ECO:0000256" key="6">
    <source>
        <dbReference type="ARBA" id="ARBA00022694"/>
    </source>
</evidence>
<dbReference type="Pfam" id="PF02676">
    <property type="entry name" value="TYW3"/>
    <property type="match status" value="1"/>
</dbReference>
<gene>
    <name evidence="11" type="ORF">PV08_04414</name>
</gene>
<evidence type="ECO:0000259" key="10">
    <source>
        <dbReference type="Pfam" id="PF02676"/>
    </source>
</evidence>
<keyword evidence="3" id="KW-0489">Methyltransferase</keyword>
<evidence type="ECO:0000256" key="2">
    <source>
        <dbReference type="ARBA" id="ARBA00012750"/>
    </source>
</evidence>
<dbReference type="RefSeq" id="XP_016237439.1">
    <property type="nucleotide sequence ID" value="XM_016378762.1"/>
</dbReference>
<evidence type="ECO:0000256" key="3">
    <source>
        <dbReference type="ARBA" id="ARBA00022603"/>
    </source>
</evidence>
<evidence type="ECO:0000256" key="1">
    <source>
        <dbReference type="ARBA" id="ARBA00008569"/>
    </source>
</evidence>
<feature type="compositionally biased region" description="Low complexity" evidence="9">
    <location>
        <begin position="319"/>
        <end position="329"/>
    </location>
</feature>
<evidence type="ECO:0000256" key="5">
    <source>
        <dbReference type="ARBA" id="ARBA00022691"/>
    </source>
</evidence>
<comment type="similarity">
    <text evidence="1">Belongs to the TYW3 family.</text>
</comment>
<dbReference type="InterPro" id="IPR036602">
    <property type="entry name" value="tRNA_yW-synthesising-like_sf"/>
</dbReference>
<keyword evidence="6" id="KW-0819">tRNA processing</keyword>
<feature type="domain" description="tRNA wybutosine-synthesizing protein" evidence="10">
    <location>
        <begin position="19"/>
        <end position="368"/>
    </location>
</feature>
<sequence length="434" mass="46842">MPQRSLQPPLTVPASFVAKKSQILSLLTRPGDDYSDKSPKGTVDHQIRGLIDEINAYDGLVTTSSCAGRVAVFVEGPKATVTEEPGEEVEDGLGTGKDSKQTTPGPGDSATATTTTTTTTTTSASPGGKGGGSWLYVSHDPIGPLGQVRESDDHSGHASEEPSSSNSPPRGDFTTLFNLTSMSTSNTHSTPLPLPLNNDDDHTRPTLRSKSKSKSPRLIHLTFSPLILHIHCATLRHARPVVAAAINSGFRESGVQSLRVLDDPEHGVMVAVRTAGLAFETVVGVVVSPPDAARSDEDENENANANENAPGGPTGENATSNQPSTSTSTMTMMQSIVSEDYLAMCAGMVNERFRWNEERRERFRTELKRAMAKEGFECGSGSGSTPASSGEPRAWEDKEARRRRKREEGLERSRRKRELPRVEKETWRPESPIL</sequence>
<feature type="compositionally biased region" description="Basic residues" evidence="9">
    <location>
        <begin position="205"/>
        <end position="215"/>
    </location>
</feature>
<evidence type="ECO:0000313" key="12">
    <source>
        <dbReference type="Proteomes" id="UP000053328"/>
    </source>
</evidence>
<dbReference type="STRING" id="91928.A0A0D2BE22"/>
<feature type="region of interest" description="Disordered" evidence="9">
    <location>
        <begin position="290"/>
        <end position="329"/>
    </location>
</feature>
<evidence type="ECO:0000256" key="8">
    <source>
        <dbReference type="ARBA" id="ARBA00049202"/>
    </source>
</evidence>
<feature type="region of interest" description="Disordered" evidence="9">
    <location>
        <begin position="79"/>
        <end position="215"/>
    </location>
</feature>
<dbReference type="VEuPathDB" id="FungiDB:PV08_04414"/>
<feature type="compositionally biased region" description="Low complexity" evidence="9">
    <location>
        <begin position="102"/>
        <end position="126"/>
    </location>
</feature>
<feature type="compositionally biased region" description="Polar residues" evidence="9">
    <location>
        <begin position="175"/>
        <end position="190"/>
    </location>
</feature>
<dbReference type="Proteomes" id="UP000053328">
    <property type="component" value="Unassembled WGS sequence"/>
</dbReference>
<keyword evidence="4" id="KW-0808">Transferase</keyword>
<dbReference type="PANTHER" id="PTHR48418">
    <property type="entry name" value="TRNA WYBUTOSINE-SYNTHESIZING PROTEIN 3"/>
    <property type="match status" value="1"/>
</dbReference>